<keyword evidence="3" id="KW-1185">Reference proteome</keyword>
<sequence length="185" mass="22141">MPTATRFVVRSAVRSFSSTTNIPKNNHQKTHQFLEPNSFVGSWDRPRTPKEAEAKLAGLRRDYAKQIKDLRREYMKDTELIRLEKQRKEEARLEATRIANEERKKLKAEAAKVKAEERKIAREEFQQTLAKERAEKLEHWRMGERKREEKKREKKELLRRQSSVWINESEWEKTIVERIVQSSPL</sequence>
<comment type="caution">
    <text evidence="2">The sequence shown here is derived from an EMBL/GenBank/DDBJ whole genome shotgun (WGS) entry which is preliminary data.</text>
</comment>
<evidence type="ECO:0000313" key="3">
    <source>
        <dbReference type="Proteomes" id="UP001159364"/>
    </source>
</evidence>
<organism evidence="2 3">
    <name type="scientific">Erythroxylum novogranatense</name>
    <dbReference type="NCBI Taxonomy" id="1862640"/>
    <lineage>
        <taxon>Eukaryota</taxon>
        <taxon>Viridiplantae</taxon>
        <taxon>Streptophyta</taxon>
        <taxon>Embryophyta</taxon>
        <taxon>Tracheophyta</taxon>
        <taxon>Spermatophyta</taxon>
        <taxon>Magnoliopsida</taxon>
        <taxon>eudicotyledons</taxon>
        <taxon>Gunneridae</taxon>
        <taxon>Pentapetalae</taxon>
        <taxon>rosids</taxon>
        <taxon>fabids</taxon>
        <taxon>Malpighiales</taxon>
        <taxon>Erythroxylaceae</taxon>
        <taxon>Erythroxylum</taxon>
    </lineage>
</organism>
<name>A0AAV8ST42_9ROSI</name>
<gene>
    <name evidence="2" type="ORF">K2173_018916</name>
</gene>
<proteinExistence type="predicted"/>
<dbReference type="PANTHER" id="PTHR36402">
    <property type="entry name" value="EXPRESSED PROTEIN"/>
    <property type="match status" value="1"/>
</dbReference>
<dbReference type="EMBL" id="JAIWQS010000009">
    <property type="protein sequence ID" value="KAJ8755118.1"/>
    <property type="molecule type" value="Genomic_DNA"/>
</dbReference>
<dbReference type="AlphaFoldDB" id="A0AAV8ST42"/>
<protein>
    <submittedName>
        <fullName evidence="2">Uncharacterized protein</fullName>
    </submittedName>
</protein>
<dbReference type="PANTHER" id="PTHR36402:SF1">
    <property type="entry name" value="EXPRESSED PROTEIN"/>
    <property type="match status" value="1"/>
</dbReference>
<dbReference type="Proteomes" id="UP001159364">
    <property type="component" value="Linkage Group LG09"/>
</dbReference>
<keyword evidence="1" id="KW-0175">Coiled coil</keyword>
<reference evidence="2 3" key="1">
    <citation type="submission" date="2021-09" db="EMBL/GenBank/DDBJ databases">
        <title>Genomic insights and catalytic innovation underlie evolution of tropane alkaloids biosynthesis.</title>
        <authorList>
            <person name="Wang Y.-J."/>
            <person name="Tian T."/>
            <person name="Huang J.-P."/>
            <person name="Huang S.-X."/>
        </authorList>
    </citation>
    <scope>NUCLEOTIDE SEQUENCE [LARGE SCALE GENOMIC DNA]</scope>
    <source>
        <strain evidence="2">KIB-2018</strain>
        <tissue evidence="2">Leaf</tissue>
    </source>
</reference>
<accession>A0AAV8ST42</accession>
<feature type="coiled-coil region" evidence="1">
    <location>
        <begin position="81"/>
        <end position="123"/>
    </location>
</feature>
<evidence type="ECO:0000313" key="2">
    <source>
        <dbReference type="EMBL" id="KAJ8755118.1"/>
    </source>
</evidence>
<evidence type="ECO:0000256" key="1">
    <source>
        <dbReference type="SAM" id="Coils"/>
    </source>
</evidence>